<evidence type="ECO:0000313" key="3">
    <source>
        <dbReference type="Proteomes" id="UP001154282"/>
    </source>
</evidence>
<reference evidence="2" key="1">
    <citation type="submission" date="2022-08" db="EMBL/GenBank/DDBJ databases">
        <authorList>
            <person name="Gutierrez-Valencia J."/>
        </authorList>
    </citation>
    <scope>NUCLEOTIDE SEQUENCE</scope>
</reference>
<dbReference type="EMBL" id="CAMGYJ010000004">
    <property type="protein sequence ID" value="CAI0404850.1"/>
    <property type="molecule type" value="Genomic_DNA"/>
</dbReference>
<evidence type="ECO:0000256" key="1">
    <source>
        <dbReference type="SAM" id="MobiDB-lite"/>
    </source>
</evidence>
<protein>
    <submittedName>
        <fullName evidence="2">Uncharacterized protein</fullName>
    </submittedName>
</protein>
<proteinExistence type="predicted"/>
<dbReference type="AlphaFoldDB" id="A0AAV0J7A4"/>
<sequence>MLPQLIDNLCYVAFVGVICLRSLVAGLCRIQTCDGRSFSWEESLLPLSLEEEEAQRRRMRVGNTAPQKKKKKKSLSELTKSPSSFFQGHLPARSTRTLPLPIPDRGMCDLHWLQF</sequence>
<keyword evidence="3" id="KW-1185">Reference proteome</keyword>
<evidence type="ECO:0000313" key="2">
    <source>
        <dbReference type="EMBL" id="CAI0404850.1"/>
    </source>
</evidence>
<name>A0AAV0J7A4_9ROSI</name>
<accession>A0AAV0J7A4</accession>
<dbReference type="Proteomes" id="UP001154282">
    <property type="component" value="Unassembled WGS sequence"/>
</dbReference>
<comment type="caution">
    <text evidence="2">The sequence shown here is derived from an EMBL/GenBank/DDBJ whole genome shotgun (WGS) entry which is preliminary data.</text>
</comment>
<feature type="region of interest" description="Disordered" evidence="1">
    <location>
        <begin position="52"/>
        <end position="90"/>
    </location>
</feature>
<organism evidence="2 3">
    <name type="scientific">Linum tenue</name>
    <dbReference type="NCBI Taxonomy" id="586396"/>
    <lineage>
        <taxon>Eukaryota</taxon>
        <taxon>Viridiplantae</taxon>
        <taxon>Streptophyta</taxon>
        <taxon>Embryophyta</taxon>
        <taxon>Tracheophyta</taxon>
        <taxon>Spermatophyta</taxon>
        <taxon>Magnoliopsida</taxon>
        <taxon>eudicotyledons</taxon>
        <taxon>Gunneridae</taxon>
        <taxon>Pentapetalae</taxon>
        <taxon>rosids</taxon>
        <taxon>fabids</taxon>
        <taxon>Malpighiales</taxon>
        <taxon>Linaceae</taxon>
        <taxon>Linum</taxon>
    </lineage>
</organism>
<gene>
    <name evidence="2" type="ORF">LITE_LOCUS12646</name>
</gene>